<proteinExistence type="predicted"/>
<name>A0ABN9Q487_9DINO</name>
<sequence length="119" mass="12907">MECASVPQVTQRGYRAWHSRPLVWTSSQDPHRDSSVIRWPDGPEACWNLQQEAQTISAFPVCARVAALCRGATRTRAPARPRAGRAIDCASVLGSARRAPSGQLCAAAQERRAAAGRPQ</sequence>
<gene>
    <name evidence="1" type="ORF">PCOR1329_LOCUS7623</name>
</gene>
<keyword evidence="2" id="KW-1185">Reference proteome</keyword>
<evidence type="ECO:0000313" key="2">
    <source>
        <dbReference type="Proteomes" id="UP001189429"/>
    </source>
</evidence>
<dbReference type="Proteomes" id="UP001189429">
    <property type="component" value="Unassembled WGS sequence"/>
</dbReference>
<dbReference type="EMBL" id="CAUYUJ010002071">
    <property type="protein sequence ID" value="CAK0799066.1"/>
    <property type="molecule type" value="Genomic_DNA"/>
</dbReference>
<accession>A0ABN9Q487</accession>
<protein>
    <submittedName>
        <fullName evidence="1">Uncharacterized protein</fullName>
    </submittedName>
</protein>
<organism evidence="1 2">
    <name type="scientific">Prorocentrum cordatum</name>
    <dbReference type="NCBI Taxonomy" id="2364126"/>
    <lineage>
        <taxon>Eukaryota</taxon>
        <taxon>Sar</taxon>
        <taxon>Alveolata</taxon>
        <taxon>Dinophyceae</taxon>
        <taxon>Prorocentrales</taxon>
        <taxon>Prorocentraceae</taxon>
        <taxon>Prorocentrum</taxon>
    </lineage>
</organism>
<evidence type="ECO:0000313" key="1">
    <source>
        <dbReference type="EMBL" id="CAK0799066.1"/>
    </source>
</evidence>
<reference evidence="1" key="1">
    <citation type="submission" date="2023-10" db="EMBL/GenBank/DDBJ databases">
        <authorList>
            <person name="Chen Y."/>
            <person name="Shah S."/>
            <person name="Dougan E. K."/>
            <person name="Thang M."/>
            <person name="Chan C."/>
        </authorList>
    </citation>
    <scope>NUCLEOTIDE SEQUENCE [LARGE SCALE GENOMIC DNA]</scope>
</reference>
<comment type="caution">
    <text evidence="1">The sequence shown here is derived from an EMBL/GenBank/DDBJ whole genome shotgun (WGS) entry which is preliminary data.</text>
</comment>